<proteinExistence type="predicted"/>
<keyword evidence="3" id="KW-1185">Reference proteome</keyword>
<protein>
    <submittedName>
        <fullName evidence="2">Putative triacylglycerol lipase</fullName>
    </submittedName>
</protein>
<feature type="compositionally biased region" description="Basic and acidic residues" evidence="1">
    <location>
        <begin position="22"/>
        <end position="35"/>
    </location>
</feature>
<name>A0A1S8A6G4_ROSNE</name>
<accession>A0A1S8A6G4</accession>
<evidence type="ECO:0000256" key="1">
    <source>
        <dbReference type="SAM" id="MobiDB-lite"/>
    </source>
</evidence>
<sequence>MAAGGFGNPAGKLLGALLDAPGRGDRRRDDMDTVRPESLGDPPPIGDGRQPARRKVELGEA</sequence>
<organism evidence="2">
    <name type="scientific">Rosellinia necatrix</name>
    <name type="common">White root-rot fungus</name>
    <dbReference type="NCBI Taxonomy" id="77044"/>
    <lineage>
        <taxon>Eukaryota</taxon>
        <taxon>Fungi</taxon>
        <taxon>Dikarya</taxon>
        <taxon>Ascomycota</taxon>
        <taxon>Pezizomycotina</taxon>
        <taxon>Sordariomycetes</taxon>
        <taxon>Xylariomycetidae</taxon>
        <taxon>Xylariales</taxon>
        <taxon>Xylariaceae</taxon>
        <taxon>Rosellinia</taxon>
    </lineage>
</organism>
<dbReference type="Proteomes" id="UP000054516">
    <property type="component" value="Unassembled WGS sequence"/>
</dbReference>
<reference evidence="2" key="1">
    <citation type="submission" date="2016-03" db="EMBL/GenBank/DDBJ databases">
        <title>Draft genome sequence of Rosellinia necatrix.</title>
        <authorList>
            <person name="Kanematsu S."/>
        </authorList>
    </citation>
    <scope>NUCLEOTIDE SEQUENCE [LARGE SCALE GENOMIC DNA]</scope>
    <source>
        <strain evidence="2">W97</strain>
    </source>
</reference>
<gene>
    <name evidence="2" type="ORF">SAMD00023353_1100060</name>
</gene>
<dbReference type="EMBL" id="DF977456">
    <property type="protein sequence ID" value="GAW25676.1"/>
    <property type="molecule type" value="Genomic_DNA"/>
</dbReference>
<feature type="region of interest" description="Disordered" evidence="1">
    <location>
        <begin position="1"/>
        <end position="61"/>
    </location>
</feature>
<dbReference type="AlphaFoldDB" id="A0A1S8A6G4"/>
<evidence type="ECO:0000313" key="2">
    <source>
        <dbReference type="EMBL" id="GAW25676.1"/>
    </source>
</evidence>
<evidence type="ECO:0000313" key="3">
    <source>
        <dbReference type="Proteomes" id="UP000054516"/>
    </source>
</evidence>